<feature type="chain" id="PRO_5045504936" evidence="2">
    <location>
        <begin position="21"/>
        <end position="180"/>
    </location>
</feature>
<feature type="transmembrane region" description="Helical" evidence="1">
    <location>
        <begin position="101"/>
        <end position="122"/>
    </location>
</feature>
<feature type="transmembrane region" description="Helical" evidence="1">
    <location>
        <begin position="160"/>
        <end position="177"/>
    </location>
</feature>
<dbReference type="RefSeq" id="WP_270056062.1">
    <property type="nucleotide sequence ID" value="NZ_CP115149.1"/>
</dbReference>
<dbReference type="Proteomes" id="UP001212803">
    <property type="component" value="Chromosome"/>
</dbReference>
<name>A0ABY7M4T6_9CHLR</name>
<reference evidence="3 4" key="1">
    <citation type="journal article" date="2023" name="ISME J.">
        <title>Thermophilic Dehalococcoidia with unusual traits shed light on an unexpected past.</title>
        <authorList>
            <person name="Palmer M."/>
            <person name="Covington J.K."/>
            <person name="Zhou E.M."/>
            <person name="Thomas S.C."/>
            <person name="Habib N."/>
            <person name="Seymour C.O."/>
            <person name="Lai D."/>
            <person name="Johnston J."/>
            <person name="Hashimi A."/>
            <person name="Jiao J.Y."/>
            <person name="Muok A.R."/>
            <person name="Liu L."/>
            <person name="Xian W.D."/>
            <person name="Zhi X.Y."/>
            <person name="Li M.M."/>
            <person name="Silva L.P."/>
            <person name="Bowen B.P."/>
            <person name="Louie K."/>
            <person name="Briegel A."/>
            <person name="Pett-Ridge J."/>
            <person name="Weber P.K."/>
            <person name="Tocheva E.I."/>
            <person name="Woyke T."/>
            <person name="Northen T.R."/>
            <person name="Mayali X."/>
            <person name="Li W.J."/>
            <person name="Hedlund B.P."/>
        </authorList>
    </citation>
    <scope>NUCLEOTIDE SEQUENCE [LARGE SCALE GENOMIC DNA]</scope>
    <source>
        <strain evidence="3 4">YIM 72310</strain>
    </source>
</reference>
<keyword evidence="4" id="KW-1185">Reference proteome</keyword>
<keyword evidence="1" id="KW-1133">Transmembrane helix</keyword>
<feature type="transmembrane region" description="Helical" evidence="1">
    <location>
        <begin position="129"/>
        <end position="148"/>
    </location>
</feature>
<feature type="transmembrane region" description="Helical" evidence="1">
    <location>
        <begin position="66"/>
        <end position="89"/>
    </location>
</feature>
<evidence type="ECO:0000256" key="1">
    <source>
        <dbReference type="SAM" id="Phobius"/>
    </source>
</evidence>
<keyword evidence="2" id="KW-0732">Signal</keyword>
<keyword evidence="1" id="KW-0472">Membrane</keyword>
<organism evidence="3 4">
    <name type="scientific">Tepidiforma flava</name>
    <dbReference type="NCBI Taxonomy" id="3004094"/>
    <lineage>
        <taxon>Bacteria</taxon>
        <taxon>Bacillati</taxon>
        <taxon>Chloroflexota</taxon>
        <taxon>Tepidiformia</taxon>
        <taxon>Tepidiformales</taxon>
        <taxon>Tepidiformaceae</taxon>
        <taxon>Tepidiforma</taxon>
    </lineage>
</organism>
<feature type="signal peptide" evidence="2">
    <location>
        <begin position="1"/>
        <end position="20"/>
    </location>
</feature>
<keyword evidence="1" id="KW-0812">Transmembrane</keyword>
<sequence>MNAWLAVFAIAAAVNPFAAAASLSGAPRPPLPVMLAAGAAAGAAYALAGAFAGSILDALSVEPESFLVAAGVILAASGAAILVFGAPAYRPAWRSALEGLVPLALPLLIAPAGLAAVIVVSVRESAAPAVAAGLASAAAGIALCASPRRPRELFDALGRFSAAFAVVAAASFAVDGIRAI</sequence>
<gene>
    <name evidence="3" type="ORF">O0235_12240</name>
</gene>
<protein>
    <submittedName>
        <fullName evidence="3">Uncharacterized protein</fullName>
    </submittedName>
</protein>
<feature type="transmembrane region" description="Helical" evidence="1">
    <location>
        <begin position="35"/>
        <end position="59"/>
    </location>
</feature>
<evidence type="ECO:0000256" key="2">
    <source>
        <dbReference type="SAM" id="SignalP"/>
    </source>
</evidence>
<evidence type="ECO:0000313" key="3">
    <source>
        <dbReference type="EMBL" id="WBL35536.1"/>
    </source>
</evidence>
<proteinExistence type="predicted"/>
<accession>A0ABY7M4T6</accession>
<dbReference type="EMBL" id="CP115149">
    <property type="protein sequence ID" value="WBL35536.1"/>
    <property type="molecule type" value="Genomic_DNA"/>
</dbReference>
<evidence type="ECO:0000313" key="4">
    <source>
        <dbReference type="Proteomes" id="UP001212803"/>
    </source>
</evidence>